<feature type="region of interest" description="Disordered" evidence="1">
    <location>
        <begin position="1"/>
        <end position="20"/>
    </location>
</feature>
<dbReference type="AlphaFoldDB" id="A0A6M5YVS1"/>
<dbReference type="Proteomes" id="UP000503447">
    <property type="component" value="Chromosome"/>
</dbReference>
<dbReference type="EMBL" id="CP053452">
    <property type="protein sequence ID" value="QJW97610.1"/>
    <property type="molecule type" value="Genomic_DNA"/>
</dbReference>
<accession>A0A6M5YVS1</accession>
<evidence type="ECO:0000313" key="4">
    <source>
        <dbReference type="Proteomes" id="UP000503447"/>
    </source>
</evidence>
<organism evidence="3 4">
    <name type="scientific">Frigoriglobus tundricola</name>
    <dbReference type="NCBI Taxonomy" id="2774151"/>
    <lineage>
        <taxon>Bacteria</taxon>
        <taxon>Pseudomonadati</taxon>
        <taxon>Planctomycetota</taxon>
        <taxon>Planctomycetia</taxon>
        <taxon>Gemmatales</taxon>
        <taxon>Gemmataceae</taxon>
        <taxon>Frigoriglobus</taxon>
    </lineage>
</organism>
<keyword evidence="4" id="KW-1185">Reference proteome</keyword>
<keyword evidence="2" id="KW-1133">Transmembrane helix</keyword>
<feature type="compositionally biased region" description="Low complexity" evidence="1">
    <location>
        <begin position="1"/>
        <end position="10"/>
    </location>
</feature>
<dbReference type="KEGG" id="ftj:FTUN_5185"/>
<keyword evidence="2" id="KW-0812">Transmembrane</keyword>
<sequence>MADPPGRQPGARGGRRRAPPAARWWAFAPGALPSSVPLWGRTDQPLPLLGGPLLTEPGALVAFGTDPSEVSVGTARTADALACAAAAGWVVLGLVAVRRRARWAGAWPRSSCSIWRSRNWGRRGGRGRRGRRSWR</sequence>
<feature type="transmembrane region" description="Helical" evidence="2">
    <location>
        <begin position="78"/>
        <end position="97"/>
    </location>
</feature>
<gene>
    <name evidence="3" type="ORF">FTUN_5185</name>
</gene>
<evidence type="ECO:0000256" key="2">
    <source>
        <dbReference type="SAM" id="Phobius"/>
    </source>
</evidence>
<evidence type="ECO:0000256" key="1">
    <source>
        <dbReference type="SAM" id="MobiDB-lite"/>
    </source>
</evidence>
<proteinExistence type="predicted"/>
<dbReference type="RefSeq" id="WP_171472952.1">
    <property type="nucleotide sequence ID" value="NZ_CP053452.2"/>
</dbReference>
<reference evidence="4" key="1">
    <citation type="submission" date="2020-05" db="EMBL/GenBank/DDBJ databases">
        <title>Frigoriglobus tundricola gen. nov., sp. nov., a psychrotolerant cellulolytic planctomycete of the family Gemmataceae with two divergent copies of 16S rRNA gene.</title>
        <authorList>
            <person name="Kulichevskaya I.S."/>
            <person name="Ivanova A.A."/>
            <person name="Naumoff D.G."/>
            <person name="Beletsky A.V."/>
            <person name="Rijpstra W.I.C."/>
            <person name="Sinninghe Damste J.S."/>
            <person name="Mardanov A.V."/>
            <person name="Ravin N.V."/>
            <person name="Dedysh S.N."/>
        </authorList>
    </citation>
    <scope>NUCLEOTIDE SEQUENCE [LARGE SCALE GENOMIC DNA]</scope>
    <source>
        <strain evidence="4">PL17</strain>
    </source>
</reference>
<protein>
    <submittedName>
        <fullName evidence="3">Uncharacterized protein</fullName>
    </submittedName>
</protein>
<keyword evidence="2" id="KW-0472">Membrane</keyword>
<name>A0A6M5YVS1_9BACT</name>
<evidence type="ECO:0000313" key="3">
    <source>
        <dbReference type="EMBL" id="QJW97610.1"/>
    </source>
</evidence>